<evidence type="ECO:0000313" key="4">
    <source>
        <dbReference type="Proteomes" id="UP000294919"/>
    </source>
</evidence>
<dbReference type="AlphaFoldDB" id="A0A4R2KBY7"/>
<dbReference type="EMBL" id="SLWV01000023">
    <property type="protein sequence ID" value="TCO71031.1"/>
    <property type="molecule type" value="Genomic_DNA"/>
</dbReference>
<feature type="domain" description="Glycosyltransferase subfamily 4-like N-terminal" evidence="2">
    <location>
        <begin position="36"/>
        <end position="168"/>
    </location>
</feature>
<dbReference type="Proteomes" id="UP000294919">
    <property type="component" value="Unassembled WGS sequence"/>
</dbReference>
<dbReference type="CDD" id="cd03801">
    <property type="entry name" value="GT4_PimA-like"/>
    <property type="match status" value="1"/>
</dbReference>
<dbReference type="GO" id="GO:0016757">
    <property type="term" value="F:glycosyltransferase activity"/>
    <property type="evidence" value="ECO:0007669"/>
    <property type="project" value="InterPro"/>
</dbReference>
<dbReference type="InterPro" id="IPR001296">
    <property type="entry name" value="Glyco_trans_1"/>
</dbReference>
<sequence length="379" mass="43430">MKIALICTEKLPVPPILGGAIQIYIDALLPILSKYHEITLFSLHNSKLKNKEKKGKVRYIRVSGKTGDQYINNIKKEISKEKFDLIHVFNRPLWVLRINDVAEGRPISLSLHNEMFAPKKIDQERGIKCIERVSFISTVSKFIADDVVNMYPCAKDKIYPVYSAVDLNTLKPFWHEDVKQDREDMKKKYGLENHKVIINVGRLSKKKGTHIVLKAMEKVMNHYPNTALILVGSKWYGSNATDIYVKKVQEFSKKLKGPVIFTGFLPPAEIPKYYNIGDIFICASQWTEPLARVHYEAMAAGLPIITTDRGGNAEVIEENVNGIAIKEYDNPDVMEEKIVHLLENEDVALNMGKMGRKFAEERYHWKRVADDLLRLFESI</sequence>
<comment type="caution">
    <text evidence="3">The sequence shown here is derived from an EMBL/GenBank/DDBJ whole genome shotgun (WGS) entry which is preliminary data.</text>
</comment>
<dbReference type="RefSeq" id="WP_132246773.1">
    <property type="nucleotide sequence ID" value="NZ_SLWV01000023.1"/>
</dbReference>
<evidence type="ECO:0000313" key="3">
    <source>
        <dbReference type="EMBL" id="TCO71031.1"/>
    </source>
</evidence>
<dbReference type="PANTHER" id="PTHR12526">
    <property type="entry name" value="GLYCOSYLTRANSFERASE"/>
    <property type="match status" value="1"/>
</dbReference>
<evidence type="ECO:0000259" key="1">
    <source>
        <dbReference type="Pfam" id="PF00534"/>
    </source>
</evidence>
<dbReference type="InterPro" id="IPR028098">
    <property type="entry name" value="Glyco_trans_4-like_N"/>
</dbReference>
<protein>
    <submittedName>
        <fullName evidence="3">Spore coat protein SA</fullName>
    </submittedName>
</protein>
<keyword evidence="3" id="KW-0946">Virion</keyword>
<dbReference type="Pfam" id="PF00534">
    <property type="entry name" value="Glycos_transf_1"/>
    <property type="match status" value="1"/>
</dbReference>
<gene>
    <name evidence="3" type="ORF">EV214_12319</name>
</gene>
<keyword evidence="3" id="KW-0167">Capsid protein</keyword>
<dbReference type="OrthoDB" id="9795068at2"/>
<name>A0A4R2KBY7_9FIRM</name>
<accession>A0A4R2KBY7</accession>
<evidence type="ECO:0000259" key="2">
    <source>
        <dbReference type="Pfam" id="PF13439"/>
    </source>
</evidence>
<dbReference type="Pfam" id="PF13439">
    <property type="entry name" value="Glyco_transf_4"/>
    <property type="match status" value="1"/>
</dbReference>
<proteinExistence type="predicted"/>
<dbReference type="PANTHER" id="PTHR12526:SF638">
    <property type="entry name" value="SPORE COAT PROTEIN SA"/>
    <property type="match status" value="1"/>
</dbReference>
<feature type="domain" description="Glycosyl transferase family 1" evidence="1">
    <location>
        <begin position="181"/>
        <end position="357"/>
    </location>
</feature>
<keyword evidence="4" id="KW-1185">Reference proteome</keyword>
<dbReference type="SUPFAM" id="SSF53756">
    <property type="entry name" value="UDP-Glycosyltransferase/glycogen phosphorylase"/>
    <property type="match status" value="1"/>
</dbReference>
<dbReference type="Gene3D" id="3.40.50.2000">
    <property type="entry name" value="Glycogen Phosphorylase B"/>
    <property type="match status" value="2"/>
</dbReference>
<reference evidence="3 4" key="1">
    <citation type="submission" date="2019-03" db="EMBL/GenBank/DDBJ databases">
        <title>Genomic Encyclopedia of Type Strains, Phase IV (KMG-IV): sequencing the most valuable type-strain genomes for metagenomic binning, comparative biology and taxonomic classification.</title>
        <authorList>
            <person name="Goeker M."/>
        </authorList>
    </citation>
    <scope>NUCLEOTIDE SEQUENCE [LARGE SCALE GENOMIC DNA]</scope>
    <source>
        <strain evidence="3 4">DSM 102940</strain>
    </source>
</reference>
<organism evidence="3 4">
    <name type="scientific">Marinisporobacter balticus</name>
    <dbReference type="NCBI Taxonomy" id="2018667"/>
    <lineage>
        <taxon>Bacteria</taxon>
        <taxon>Bacillati</taxon>
        <taxon>Bacillota</taxon>
        <taxon>Clostridia</taxon>
        <taxon>Peptostreptococcales</taxon>
        <taxon>Thermotaleaceae</taxon>
        <taxon>Marinisporobacter</taxon>
    </lineage>
</organism>